<dbReference type="EMBL" id="CP021108">
    <property type="protein sequence ID" value="ARP82844.1"/>
    <property type="molecule type" value="Genomic_DNA"/>
</dbReference>
<evidence type="ECO:0000313" key="3">
    <source>
        <dbReference type="EMBL" id="ARP82844.1"/>
    </source>
</evidence>
<dbReference type="Pfam" id="PF01590">
    <property type="entry name" value="GAF"/>
    <property type="match status" value="1"/>
</dbReference>
<dbReference type="AlphaFoldDB" id="A0A1W6YPB5"/>
<dbReference type="SUPFAM" id="SSF55073">
    <property type="entry name" value="Nucleotide cyclase"/>
    <property type="match status" value="1"/>
</dbReference>
<dbReference type="InterPro" id="IPR003018">
    <property type="entry name" value="GAF"/>
</dbReference>
<dbReference type="InterPro" id="IPR001633">
    <property type="entry name" value="EAL_dom"/>
</dbReference>
<dbReference type="SMART" id="SM00052">
    <property type="entry name" value="EAL"/>
    <property type="match status" value="1"/>
</dbReference>
<dbReference type="STRING" id="1416806.CAL12_19850"/>
<dbReference type="PROSITE" id="PS50883">
    <property type="entry name" value="EAL"/>
    <property type="match status" value="1"/>
</dbReference>
<dbReference type="InterPro" id="IPR029016">
    <property type="entry name" value="GAF-like_dom_sf"/>
</dbReference>
<dbReference type="RefSeq" id="WP_086066198.1">
    <property type="nucleotide sequence ID" value="NZ_CP021108.1"/>
</dbReference>
<dbReference type="Pfam" id="PF00563">
    <property type="entry name" value="EAL"/>
    <property type="match status" value="1"/>
</dbReference>
<dbReference type="OrthoDB" id="9813903at2"/>
<dbReference type="Gene3D" id="3.30.450.40">
    <property type="match status" value="1"/>
</dbReference>
<dbReference type="KEGG" id="bgv:CAL12_19850"/>
<dbReference type="Pfam" id="PF00990">
    <property type="entry name" value="GGDEF"/>
    <property type="match status" value="1"/>
</dbReference>
<dbReference type="InterPro" id="IPR000160">
    <property type="entry name" value="GGDEF_dom"/>
</dbReference>
<dbReference type="NCBIfam" id="TIGR00254">
    <property type="entry name" value="GGDEF"/>
    <property type="match status" value="1"/>
</dbReference>
<evidence type="ECO:0000259" key="1">
    <source>
        <dbReference type="PROSITE" id="PS50883"/>
    </source>
</evidence>
<sequence length="734" mass="79414">MKCPEIPAAEGARLQALSEYGLGSERALPSLDPVVQIAARMFGMPVAAVNMIGSDHVFLAAQTGIPEDVDKARDVSFCAHAINQDDVMVVADAALDDRFHDNPLVTGSAGVRFYAGVPLRSPSGHALGALCVIDGKPHHDFSEDDCQRLRELATMAADRLELRRIEVSAETTRRPFDAYAKDSPTAVVWFDENRRIVSWNAAAAALHGYDAGGGNAQPPDLTFDTLLADDSAAIFRDLVRGALAAGSVEDLVMPDMLHARRRDGSRFLLGLSLFCWRENGRLTFNAHLQDMTARHHEEDSLRRLAHTDLLTGLVNRNQFYRQVEATLTHPRAATVVMLDLDNFKDINDTLGHAVGDELLREAGRRLQTLAGPGATVARLGGDEFGILLPDVDAREPAMALASKAVAALSEPVTAEGQQVHLGASCGVAVAPLQAQEALELIGDADLALARAKSVGRGQAYLFVPALRMEATSRRLHGMELHRAVTDGEFVLFYQPQVRLSDGALVGAEALIRWRHPRRGLLAPAAFLPALEGGPLAASVGAWVLDEACAQAARWRHAGARSFRMGVNLFSAQFHVGDLAREVLQALDRHGLPPDALELEITENIALDHDDVVLDMLRRLHDEGVSIAFDDFGTGYASLAVLKRYPLNRLKIDRSFVHGMLESERDASVVRAVLDMARAFNVHAIAEGVETREQRDALAAGCAEGQGYLFSPPIPALDFARAYGIGRDAGMARCA</sequence>
<protein>
    <submittedName>
        <fullName evidence="3">Diguanylate cyclase</fullName>
    </submittedName>
</protein>
<dbReference type="CDD" id="cd01949">
    <property type="entry name" value="GGDEF"/>
    <property type="match status" value="1"/>
</dbReference>
<dbReference type="SUPFAM" id="SSF141868">
    <property type="entry name" value="EAL domain-like"/>
    <property type="match status" value="1"/>
</dbReference>
<dbReference type="Proteomes" id="UP000194151">
    <property type="component" value="Chromosome"/>
</dbReference>
<dbReference type="Pfam" id="PF13188">
    <property type="entry name" value="PAS_8"/>
    <property type="match status" value="1"/>
</dbReference>
<dbReference type="NCBIfam" id="TIGR00229">
    <property type="entry name" value="sensory_box"/>
    <property type="match status" value="1"/>
</dbReference>
<reference evidence="3 4" key="1">
    <citation type="submission" date="2017-05" db="EMBL/GenBank/DDBJ databases">
        <title>Complete and WGS of Bordetella genogroups.</title>
        <authorList>
            <person name="Spilker T."/>
            <person name="LiPuma J."/>
        </authorList>
    </citation>
    <scope>NUCLEOTIDE SEQUENCE [LARGE SCALE GENOMIC DNA]</scope>
    <source>
        <strain evidence="3 4">AU19157</strain>
    </source>
</reference>
<dbReference type="Gene3D" id="3.20.20.450">
    <property type="entry name" value="EAL domain"/>
    <property type="match status" value="1"/>
</dbReference>
<dbReference type="CDD" id="cd01948">
    <property type="entry name" value="EAL"/>
    <property type="match status" value="1"/>
</dbReference>
<feature type="domain" description="EAL" evidence="1">
    <location>
        <begin position="473"/>
        <end position="726"/>
    </location>
</feature>
<dbReference type="SUPFAM" id="SSF55785">
    <property type="entry name" value="PYP-like sensor domain (PAS domain)"/>
    <property type="match status" value="1"/>
</dbReference>
<dbReference type="PROSITE" id="PS50887">
    <property type="entry name" value="GGDEF"/>
    <property type="match status" value="1"/>
</dbReference>
<gene>
    <name evidence="3" type="ORF">CAL12_19850</name>
</gene>
<proteinExistence type="predicted"/>
<feature type="domain" description="GGDEF" evidence="2">
    <location>
        <begin position="331"/>
        <end position="464"/>
    </location>
</feature>
<dbReference type="Gene3D" id="3.30.450.20">
    <property type="entry name" value="PAS domain"/>
    <property type="match status" value="1"/>
</dbReference>
<dbReference type="PANTHER" id="PTHR44757">
    <property type="entry name" value="DIGUANYLATE CYCLASE DGCP"/>
    <property type="match status" value="1"/>
</dbReference>
<dbReference type="InterPro" id="IPR035919">
    <property type="entry name" value="EAL_sf"/>
</dbReference>
<dbReference type="InterPro" id="IPR029787">
    <property type="entry name" value="Nucleotide_cyclase"/>
</dbReference>
<dbReference type="Gene3D" id="3.30.70.270">
    <property type="match status" value="1"/>
</dbReference>
<accession>A0A1W6YPB5</accession>
<dbReference type="InterPro" id="IPR043128">
    <property type="entry name" value="Rev_trsase/Diguanyl_cyclase"/>
</dbReference>
<dbReference type="SUPFAM" id="SSF55781">
    <property type="entry name" value="GAF domain-like"/>
    <property type="match status" value="1"/>
</dbReference>
<keyword evidence="4" id="KW-1185">Reference proteome</keyword>
<dbReference type="PANTHER" id="PTHR44757:SF2">
    <property type="entry name" value="BIOFILM ARCHITECTURE MAINTENANCE PROTEIN MBAA"/>
    <property type="match status" value="1"/>
</dbReference>
<dbReference type="InterPro" id="IPR052155">
    <property type="entry name" value="Biofilm_reg_signaling"/>
</dbReference>
<dbReference type="SMART" id="SM00267">
    <property type="entry name" value="GGDEF"/>
    <property type="match status" value="1"/>
</dbReference>
<organism evidence="3 4">
    <name type="scientific">Bordetella genomosp. 8</name>
    <dbReference type="NCBI Taxonomy" id="1416806"/>
    <lineage>
        <taxon>Bacteria</taxon>
        <taxon>Pseudomonadati</taxon>
        <taxon>Pseudomonadota</taxon>
        <taxon>Betaproteobacteria</taxon>
        <taxon>Burkholderiales</taxon>
        <taxon>Alcaligenaceae</taxon>
        <taxon>Bordetella</taxon>
    </lineage>
</organism>
<dbReference type="InterPro" id="IPR035965">
    <property type="entry name" value="PAS-like_dom_sf"/>
</dbReference>
<evidence type="ECO:0000259" key="2">
    <source>
        <dbReference type="PROSITE" id="PS50887"/>
    </source>
</evidence>
<dbReference type="InterPro" id="IPR000014">
    <property type="entry name" value="PAS"/>
</dbReference>
<evidence type="ECO:0000313" key="4">
    <source>
        <dbReference type="Proteomes" id="UP000194151"/>
    </source>
</evidence>
<dbReference type="SMART" id="SM00065">
    <property type="entry name" value="GAF"/>
    <property type="match status" value="1"/>
</dbReference>
<name>A0A1W6YPB5_9BORD</name>